<reference evidence="3 4" key="1">
    <citation type="submission" date="2015-01" db="EMBL/GenBank/DDBJ databases">
        <title>The Genome Sequence of Fonsecaea pedrosoi CBS 271.37.</title>
        <authorList>
            <consortium name="The Broad Institute Genomics Platform"/>
            <person name="Cuomo C."/>
            <person name="de Hoog S."/>
            <person name="Gorbushina A."/>
            <person name="Stielow B."/>
            <person name="Teixiera M."/>
            <person name="Abouelleil A."/>
            <person name="Chapman S.B."/>
            <person name="Priest M."/>
            <person name="Young S.K."/>
            <person name="Wortman J."/>
            <person name="Nusbaum C."/>
            <person name="Birren B."/>
        </authorList>
    </citation>
    <scope>NUCLEOTIDE SEQUENCE [LARGE SCALE GENOMIC DNA]</scope>
    <source>
        <strain evidence="3 4">CBS 271.37</strain>
    </source>
</reference>
<feature type="transmembrane region" description="Helical" evidence="2">
    <location>
        <begin position="33"/>
        <end position="52"/>
    </location>
</feature>
<feature type="transmembrane region" description="Helical" evidence="2">
    <location>
        <begin position="153"/>
        <end position="176"/>
    </location>
</feature>
<keyword evidence="2" id="KW-1133">Transmembrane helix</keyword>
<feature type="transmembrane region" description="Helical" evidence="2">
    <location>
        <begin position="283"/>
        <end position="301"/>
    </location>
</feature>
<dbReference type="RefSeq" id="XP_013283263.1">
    <property type="nucleotide sequence ID" value="XM_013427809.1"/>
</dbReference>
<accession>A0A0D2GLU6</accession>
<dbReference type="VEuPathDB" id="FungiDB:Z517_06067"/>
<dbReference type="EMBL" id="KN846972">
    <property type="protein sequence ID" value="KIW79455.1"/>
    <property type="molecule type" value="Genomic_DNA"/>
</dbReference>
<dbReference type="Proteomes" id="UP000053029">
    <property type="component" value="Unassembled WGS sequence"/>
</dbReference>
<sequence length="535" mass="59887">MAITNISFDQPVVAQPVTCYYPMSDIYAPTPRYLYYVLLALSFITASHGWVAHVIFGAAVSYAATASLEAFILLSAHLGLPSPQNVTVAYLDVEYLTDVSNDMRTLAANTRSVVVQPDYLELDIDAVTCIVITAYLVGLPLQCWSSTARTSRILHLLIFIWNIIMLAGSISVLVLWPGLNLAPPQYRFCYSGIEDSNTVQNDGWDDQYWAGSWNATIWGLFGPSVLDNERWLNLSTNCFYPCFNTSQVMRESTRLRATVVGTDAPGDSRHTRSTWEGDAFQPLVYTAIALFTAAQLFLLVVGRLDLCTSRVPIHRPFDLWFRRKEIFSGFTGDIRAGYSKTVQFLRHPTSTFAPIRSVKLNQVARITRAHKHPFTLCLIDLITLCVLLGAMVFGPLIIIAFIVWIENYINTDGEPGEQVKAVGQWQFIVQIGIILLAAVIIRLRYQVASEEEIQRDLRHAREHVEKLERIAEKKRTGRGAADAGPGQKRSFQGVFRRRKRAAASEEDANNMDISPSAEAAEDASGVLRELRDEKK</sequence>
<dbReference type="AlphaFoldDB" id="A0A0D2GLU6"/>
<evidence type="ECO:0000256" key="2">
    <source>
        <dbReference type="SAM" id="Phobius"/>
    </source>
</evidence>
<keyword evidence="2" id="KW-0812">Transmembrane</keyword>
<keyword evidence="2" id="KW-0472">Membrane</keyword>
<name>A0A0D2GLU6_9EURO</name>
<gene>
    <name evidence="3" type="ORF">Z517_06067</name>
</gene>
<evidence type="ECO:0000256" key="1">
    <source>
        <dbReference type="SAM" id="MobiDB-lite"/>
    </source>
</evidence>
<evidence type="ECO:0000313" key="4">
    <source>
        <dbReference type="Proteomes" id="UP000053029"/>
    </source>
</evidence>
<keyword evidence="4" id="KW-1185">Reference proteome</keyword>
<feature type="transmembrane region" description="Helical" evidence="2">
    <location>
        <begin position="374"/>
        <end position="405"/>
    </location>
</feature>
<evidence type="ECO:0000313" key="3">
    <source>
        <dbReference type="EMBL" id="KIW79455.1"/>
    </source>
</evidence>
<dbReference type="GeneID" id="25305557"/>
<proteinExistence type="predicted"/>
<dbReference type="HOGENOM" id="CLU_043546_0_0_1"/>
<feature type="region of interest" description="Disordered" evidence="1">
    <location>
        <begin position="474"/>
        <end position="535"/>
    </location>
</feature>
<feature type="transmembrane region" description="Helical" evidence="2">
    <location>
        <begin position="124"/>
        <end position="141"/>
    </location>
</feature>
<protein>
    <submittedName>
        <fullName evidence="3">Uncharacterized protein</fullName>
    </submittedName>
</protein>
<feature type="transmembrane region" description="Helical" evidence="2">
    <location>
        <begin position="425"/>
        <end position="445"/>
    </location>
</feature>
<organism evidence="3 4">
    <name type="scientific">Fonsecaea pedrosoi CBS 271.37</name>
    <dbReference type="NCBI Taxonomy" id="1442368"/>
    <lineage>
        <taxon>Eukaryota</taxon>
        <taxon>Fungi</taxon>
        <taxon>Dikarya</taxon>
        <taxon>Ascomycota</taxon>
        <taxon>Pezizomycotina</taxon>
        <taxon>Eurotiomycetes</taxon>
        <taxon>Chaetothyriomycetidae</taxon>
        <taxon>Chaetothyriales</taxon>
        <taxon>Herpotrichiellaceae</taxon>
        <taxon>Fonsecaea</taxon>
    </lineage>
</organism>
<dbReference type="OrthoDB" id="3021074at2759"/>